<organism evidence="2 3">
    <name type="scientific">Parapedobacter pyrenivorans</name>
    <dbReference type="NCBI Taxonomy" id="1305674"/>
    <lineage>
        <taxon>Bacteria</taxon>
        <taxon>Pseudomonadati</taxon>
        <taxon>Bacteroidota</taxon>
        <taxon>Sphingobacteriia</taxon>
        <taxon>Sphingobacteriales</taxon>
        <taxon>Sphingobacteriaceae</taxon>
        <taxon>Parapedobacter</taxon>
    </lineage>
</organism>
<feature type="transmembrane region" description="Helical" evidence="1">
    <location>
        <begin position="20"/>
        <end position="43"/>
    </location>
</feature>
<feature type="transmembrane region" description="Helical" evidence="1">
    <location>
        <begin position="50"/>
        <end position="69"/>
    </location>
</feature>
<dbReference type="EMBL" id="BMER01000001">
    <property type="protein sequence ID" value="GGG85574.1"/>
    <property type="molecule type" value="Genomic_DNA"/>
</dbReference>
<name>A0A917HNL5_9SPHI</name>
<dbReference type="Proteomes" id="UP000660862">
    <property type="component" value="Unassembled WGS sequence"/>
</dbReference>
<dbReference type="PANTHER" id="PTHR31061:SF24">
    <property type="entry name" value="LD22376P"/>
    <property type="match status" value="1"/>
</dbReference>
<keyword evidence="1" id="KW-1133">Transmembrane helix</keyword>
<keyword evidence="3" id="KW-1185">Reference proteome</keyword>
<gene>
    <name evidence="2" type="ORF">GCM10007415_18660</name>
</gene>
<proteinExistence type="predicted"/>
<sequence length="96" mass="11410">MLGLIWGLNFPINKHMWSSSFILLTGGMAFLILASFYGIIDILRYRRWCFFFEVIGTNSIVVYMAYHLIDFNYTSKLLFEGIYMNFNEKWHPVLTH</sequence>
<reference evidence="2" key="2">
    <citation type="submission" date="2020-09" db="EMBL/GenBank/DDBJ databases">
        <authorList>
            <person name="Sun Q."/>
            <person name="Zhou Y."/>
        </authorList>
    </citation>
    <scope>NUCLEOTIDE SEQUENCE</scope>
    <source>
        <strain evidence="2">CGMCC 1.12195</strain>
    </source>
</reference>
<keyword evidence="1" id="KW-0812">Transmembrane</keyword>
<evidence type="ECO:0000313" key="3">
    <source>
        <dbReference type="Proteomes" id="UP000660862"/>
    </source>
</evidence>
<dbReference type="AlphaFoldDB" id="A0A917HNL5"/>
<dbReference type="PANTHER" id="PTHR31061">
    <property type="entry name" value="LD22376P"/>
    <property type="match status" value="1"/>
</dbReference>
<evidence type="ECO:0000313" key="2">
    <source>
        <dbReference type="EMBL" id="GGG85574.1"/>
    </source>
</evidence>
<keyword evidence="1" id="KW-0472">Membrane</keyword>
<accession>A0A917HNL5</accession>
<reference evidence="2" key="1">
    <citation type="journal article" date="2014" name="Int. J. Syst. Evol. Microbiol.">
        <title>Complete genome sequence of Corynebacterium casei LMG S-19264T (=DSM 44701T), isolated from a smear-ripened cheese.</title>
        <authorList>
            <consortium name="US DOE Joint Genome Institute (JGI-PGF)"/>
            <person name="Walter F."/>
            <person name="Albersmeier A."/>
            <person name="Kalinowski J."/>
            <person name="Ruckert C."/>
        </authorList>
    </citation>
    <scope>NUCLEOTIDE SEQUENCE</scope>
    <source>
        <strain evidence="2">CGMCC 1.12195</strain>
    </source>
</reference>
<comment type="caution">
    <text evidence="2">The sequence shown here is derived from an EMBL/GenBank/DDBJ whole genome shotgun (WGS) entry which is preliminary data.</text>
</comment>
<protein>
    <submittedName>
        <fullName evidence="2">Uncharacterized protein</fullName>
    </submittedName>
</protein>
<evidence type="ECO:0000256" key="1">
    <source>
        <dbReference type="SAM" id="Phobius"/>
    </source>
</evidence>